<keyword evidence="2" id="KW-0813">Transport</keyword>
<feature type="transmembrane region" description="Helical" evidence="6">
    <location>
        <begin position="317"/>
        <end position="334"/>
    </location>
</feature>
<protein>
    <submittedName>
        <fullName evidence="8">MFS transporter</fullName>
    </submittedName>
</protein>
<feature type="transmembrane region" description="Helical" evidence="6">
    <location>
        <begin position="97"/>
        <end position="119"/>
    </location>
</feature>
<evidence type="ECO:0000313" key="9">
    <source>
        <dbReference type="Proteomes" id="UP001500596"/>
    </source>
</evidence>
<dbReference type="InterPro" id="IPR020846">
    <property type="entry name" value="MFS_dom"/>
</dbReference>
<feature type="transmembrane region" description="Helical" evidence="6">
    <location>
        <begin position="499"/>
        <end position="519"/>
    </location>
</feature>
<feature type="transmembrane region" description="Helical" evidence="6">
    <location>
        <begin position="41"/>
        <end position="60"/>
    </location>
</feature>
<dbReference type="RefSeq" id="WP_344052814.1">
    <property type="nucleotide sequence ID" value="NZ_BAAAPK010000001.1"/>
</dbReference>
<dbReference type="InterPro" id="IPR036259">
    <property type="entry name" value="MFS_trans_sf"/>
</dbReference>
<feature type="transmembrane region" description="Helical" evidence="6">
    <location>
        <begin position="231"/>
        <end position="256"/>
    </location>
</feature>
<proteinExistence type="predicted"/>
<feature type="transmembrane region" description="Helical" evidence="6">
    <location>
        <begin position="159"/>
        <end position="177"/>
    </location>
</feature>
<evidence type="ECO:0000256" key="6">
    <source>
        <dbReference type="SAM" id="Phobius"/>
    </source>
</evidence>
<dbReference type="CDD" id="cd17321">
    <property type="entry name" value="MFS_MMR_MDR_like"/>
    <property type="match status" value="1"/>
</dbReference>
<feature type="transmembrane region" description="Helical" evidence="6">
    <location>
        <begin position="131"/>
        <end position="153"/>
    </location>
</feature>
<evidence type="ECO:0000259" key="7">
    <source>
        <dbReference type="PROSITE" id="PS50850"/>
    </source>
</evidence>
<keyword evidence="5 6" id="KW-0472">Membrane</keyword>
<dbReference type="Gene3D" id="1.20.1250.20">
    <property type="entry name" value="MFS general substrate transporter like domains"/>
    <property type="match status" value="1"/>
</dbReference>
<dbReference type="Pfam" id="PF07690">
    <property type="entry name" value="MFS_1"/>
    <property type="match status" value="2"/>
</dbReference>
<evidence type="ECO:0000256" key="4">
    <source>
        <dbReference type="ARBA" id="ARBA00022989"/>
    </source>
</evidence>
<evidence type="ECO:0000256" key="2">
    <source>
        <dbReference type="ARBA" id="ARBA00022448"/>
    </source>
</evidence>
<evidence type="ECO:0000256" key="5">
    <source>
        <dbReference type="ARBA" id="ARBA00023136"/>
    </source>
</evidence>
<keyword evidence="3 6" id="KW-0812">Transmembrane</keyword>
<evidence type="ECO:0000256" key="1">
    <source>
        <dbReference type="ARBA" id="ARBA00004651"/>
    </source>
</evidence>
<dbReference type="SUPFAM" id="SSF103473">
    <property type="entry name" value="MFS general substrate transporter"/>
    <property type="match status" value="1"/>
</dbReference>
<dbReference type="Proteomes" id="UP001500596">
    <property type="component" value="Unassembled WGS sequence"/>
</dbReference>
<feature type="transmembrane region" description="Helical" evidence="6">
    <location>
        <begin position="346"/>
        <end position="365"/>
    </location>
</feature>
<reference evidence="8 9" key="1">
    <citation type="journal article" date="2019" name="Int. J. Syst. Evol. Microbiol.">
        <title>The Global Catalogue of Microorganisms (GCM) 10K type strain sequencing project: providing services to taxonomists for standard genome sequencing and annotation.</title>
        <authorList>
            <consortium name="The Broad Institute Genomics Platform"/>
            <consortium name="The Broad Institute Genome Sequencing Center for Infectious Disease"/>
            <person name="Wu L."/>
            <person name="Ma J."/>
        </authorList>
    </citation>
    <scope>NUCLEOTIDE SEQUENCE [LARGE SCALE GENOMIC DNA]</scope>
    <source>
        <strain evidence="8 9">JCM 15575</strain>
    </source>
</reference>
<feature type="transmembrane region" description="Helical" evidence="6">
    <location>
        <begin position="284"/>
        <end position="305"/>
    </location>
</feature>
<gene>
    <name evidence="8" type="ORF">GCM10009807_13020</name>
</gene>
<dbReference type="Gene3D" id="1.20.1720.10">
    <property type="entry name" value="Multidrug resistance protein D"/>
    <property type="match status" value="1"/>
</dbReference>
<keyword evidence="9" id="KW-1185">Reference proteome</keyword>
<dbReference type="EMBL" id="BAAAPK010000001">
    <property type="protein sequence ID" value="GAA1670309.1"/>
    <property type="molecule type" value="Genomic_DNA"/>
</dbReference>
<dbReference type="PRINTS" id="PR01036">
    <property type="entry name" value="TCRTETB"/>
</dbReference>
<dbReference type="PANTHER" id="PTHR42718">
    <property type="entry name" value="MAJOR FACILITATOR SUPERFAMILY MULTIDRUG TRANSPORTER MFSC"/>
    <property type="match status" value="1"/>
</dbReference>
<accession>A0ABN2GFB8</accession>
<comment type="caution">
    <text evidence="8">The sequence shown here is derived from an EMBL/GenBank/DDBJ whole genome shotgun (WGS) entry which is preliminary data.</text>
</comment>
<feature type="transmembrane region" description="Helical" evidence="6">
    <location>
        <begin position="422"/>
        <end position="444"/>
    </location>
</feature>
<evidence type="ECO:0000313" key="8">
    <source>
        <dbReference type="EMBL" id="GAA1670309.1"/>
    </source>
</evidence>
<evidence type="ECO:0000256" key="3">
    <source>
        <dbReference type="ARBA" id="ARBA00022692"/>
    </source>
</evidence>
<name>A0ABN2GFB8_9MICO</name>
<feature type="transmembrane region" description="Helical" evidence="6">
    <location>
        <begin position="371"/>
        <end position="389"/>
    </location>
</feature>
<feature type="domain" description="Major facilitator superfamily (MFS) profile" evidence="7">
    <location>
        <begin position="6"/>
        <end position="461"/>
    </location>
</feature>
<dbReference type="InterPro" id="IPR011701">
    <property type="entry name" value="MFS"/>
</dbReference>
<dbReference type="PROSITE" id="PS50850">
    <property type="entry name" value="MFS"/>
    <property type="match status" value="1"/>
</dbReference>
<sequence>MKKWFVVLVLGAAQFVMVLDGTVMNVSISTVVKDLDSSVTAMQSAITFYTLTMAATMLLGAKLGDIWGRKRALIVGSIVYAIGSLTTALSPSMAVLFLGWSVIEGLGAVLVIPAVAALIADNYSGKDRITAFATIGAVSGAAVAAGPLIGGFVTTYFSWRYVFAAEVVIMFFVVLSARKIAETSPRKAVRIDVLSVLLSAAGLVGIVFGMLQSKTWGWIIPLNSPVIGGVAIEPLGISLSAWFMVVGAVLLVLFFSRQRHLVAKGREPLLHVELLNLRQLRSGLSVLGAQYAITAGLFFMVPVYLQMTLGLDALETGIRIFPLSIALIVFSILGTRLSARWSPRRIVRVGQWILVASALLLLTAVDPELASIAFAAGMFFAGGGLGLLASQLGNVNMSAVTIKDTSEVGGLQGVFQNLGSSLGTALIGSILIGALATSFAGGVAQSSLPDAVKTTISQKTSGGVEIVPAASVEQIGTDAGLTSDEASQLQQIYTDAQLSALRVALFGLILFAVLSLLLSRGIPNEAPVRASRETAAKKA</sequence>
<feature type="transmembrane region" description="Helical" evidence="6">
    <location>
        <begin position="189"/>
        <end position="211"/>
    </location>
</feature>
<organism evidence="8 9">
    <name type="scientific">Microbacterium lacus</name>
    <dbReference type="NCBI Taxonomy" id="415217"/>
    <lineage>
        <taxon>Bacteria</taxon>
        <taxon>Bacillati</taxon>
        <taxon>Actinomycetota</taxon>
        <taxon>Actinomycetes</taxon>
        <taxon>Micrococcales</taxon>
        <taxon>Microbacteriaceae</taxon>
        <taxon>Microbacterium</taxon>
    </lineage>
</organism>
<keyword evidence="4 6" id="KW-1133">Transmembrane helix</keyword>
<feature type="transmembrane region" description="Helical" evidence="6">
    <location>
        <begin position="72"/>
        <end position="91"/>
    </location>
</feature>
<dbReference type="PANTHER" id="PTHR42718:SF9">
    <property type="entry name" value="MAJOR FACILITATOR SUPERFAMILY MULTIDRUG TRANSPORTER MFSC"/>
    <property type="match status" value="1"/>
</dbReference>
<comment type="subcellular location">
    <subcellularLocation>
        <location evidence="1">Cell membrane</location>
        <topology evidence="1">Multi-pass membrane protein</topology>
    </subcellularLocation>
</comment>